<proteinExistence type="predicted"/>
<sequence length="177" mass="18881">MLALKKLTSVKIILLAIFSLVILTGCGGGKSSPPTVQGQDFGTDSGATEDTTVYESPWTASEGDDGSGYTASCNFSGDENTGDLVSCKIYWDAQNTSTIPQEYYGFSYLVVDGATYQSSDKYADQRTVNPNSYATNLGGYSTFYIPYGGQISNLFKADGPNDIHLLDLPLNINVTSG</sequence>
<dbReference type="EMBL" id="CAFABF010000067">
    <property type="protein sequence ID" value="CAB4831707.1"/>
    <property type="molecule type" value="Genomic_DNA"/>
</dbReference>
<gene>
    <name evidence="2" type="ORF">UFOPK3167_01091</name>
</gene>
<evidence type="ECO:0000313" key="2">
    <source>
        <dbReference type="EMBL" id="CAB4831707.1"/>
    </source>
</evidence>
<feature type="region of interest" description="Disordered" evidence="1">
    <location>
        <begin position="30"/>
        <end position="66"/>
    </location>
</feature>
<accession>A0A6J7AFX6</accession>
<dbReference type="PROSITE" id="PS51257">
    <property type="entry name" value="PROKAR_LIPOPROTEIN"/>
    <property type="match status" value="1"/>
</dbReference>
<protein>
    <submittedName>
        <fullName evidence="2">Unannotated protein</fullName>
    </submittedName>
</protein>
<feature type="compositionally biased region" description="Polar residues" evidence="1">
    <location>
        <begin position="32"/>
        <end position="54"/>
    </location>
</feature>
<evidence type="ECO:0000256" key="1">
    <source>
        <dbReference type="SAM" id="MobiDB-lite"/>
    </source>
</evidence>
<organism evidence="2">
    <name type="scientific">freshwater metagenome</name>
    <dbReference type="NCBI Taxonomy" id="449393"/>
    <lineage>
        <taxon>unclassified sequences</taxon>
        <taxon>metagenomes</taxon>
        <taxon>ecological metagenomes</taxon>
    </lineage>
</organism>
<dbReference type="AlphaFoldDB" id="A0A6J7AFX6"/>
<name>A0A6J7AFX6_9ZZZZ</name>
<reference evidence="2" key="1">
    <citation type="submission" date="2020-05" db="EMBL/GenBank/DDBJ databases">
        <authorList>
            <person name="Chiriac C."/>
            <person name="Salcher M."/>
            <person name="Ghai R."/>
            <person name="Kavagutti S V."/>
        </authorList>
    </citation>
    <scope>NUCLEOTIDE SEQUENCE</scope>
</reference>